<evidence type="ECO:0000259" key="3">
    <source>
        <dbReference type="Pfam" id="PF11740"/>
    </source>
</evidence>
<gene>
    <name evidence="4" type="ORF">WG929_08920</name>
</gene>
<evidence type="ECO:0000256" key="1">
    <source>
        <dbReference type="SAM" id="Coils"/>
    </source>
</evidence>
<keyword evidence="5" id="KW-1185">Reference proteome</keyword>
<proteinExistence type="predicted"/>
<protein>
    <submittedName>
        <fullName evidence="4">DNA-binding protein</fullName>
    </submittedName>
</protein>
<evidence type="ECO:0000313" key="4">
    <source>
        <dbReference type="EMBL" id="MFK4752527.1"/>
    </source>
</evidence>
<keyword evidence="4" id="KW-0238">DNA-binding</keyword>
<keyword evidence="1" id="KW-0175">Coiled coil</keyword>
<dbReference type="GO" id="GO:0003677">
    <property type="term" value="F:DNA binding"/>
    <property type="evidence" value="ECO:0007669"/>
    <property type="project" value="UniProtKB-KW"/>
</dbReference>
<reference evidence="4 5" key="1">
    <citation type="submission" date="2024-03" db="EMBL/GenBank/DDBJ databases">
        <title>High-quality draft genome sequence of Oceanobacter sp. wDCs-4.</title>
        <authorList>
            <person name="Dong C."/>
        </authorList>
    </citation>
    <scope>NUCLEOTIDE SEQUENCE [LARGE SCALE GENOMIC DNA]</scope>
    <source>
        <strain evidence="5">wDCs-4</strain>
    </source>
</reference>
<dbReference type="Pfam" id="PF11740">
    <property type="entry name" value="KfrA_N"/>
    <property type="match status" value="1"/>
</dbReference>
<dbReference type="RefSeq" id="WP_369858003.1">
    <property type="nucleotide sequence ID" value="NZ_JBBKTX010000009.1"/>
</dbReference>
<evidence type="ECO:0000313" key="5">
    <source>
        <dbReference type="Proteomes" id="UP001620597"/>
    </source>
</evidence>
<feature type="coiled-coil region" evidence="1">
    <location>
        <begin position="105"/>
        <end position="308"/>
    </location>
</feature>
<organism evidence="4 5">
    <name type="scientific">Oceanobacter antarcticus</name>
    <dbReference type="NCBI Taxonomy" id="3133425"/>
    <lineage>
        <taxon>Bacteria</taxon>
        <taxon>Pseudomonadati</taxon>
        <taxon>Pseudomonadota</taxon>
        <taxon>Gammaproteobacteria</taxon>
        <taxon>Oceanospirillales</taxon>
        <taxon>Oceanospirillaceae</taxon>
        <taxon>Oceanobacter</taxon>
    </lineage>
</organism>
<comment type="caution">
    <text evidence="4">The sequence shown here is derived from an EMBL/GenBank/DDBJ whole genome shotgun (WGS) entry which is preliminary data.</text>
</comment>
<accession>A0ABW8NI08</accession>
<dbReference type="InterPro" id="IPR021104">
    <property type="entry name" value="KfrA_DNA-bd_N"/>
</dbReference>
<evidence type="ECO:0000256" key="2">
    <source>
        <dbReference type="SAM" id="MobiDB-lite"/>
    </source>
</evidence>
<dbReference type="Proteomes" id="UP001620597">
    <property type="component" value="Unassembled WGS sequence"/>
</dbReference>
<dbReference type="EMBL" id="JBBKTX010000009">
    <property type="protein sequence ID" value="MFK4752527.1"/>
    <property type="molecule type" value="Genomic_DNA"/>
</dbReference>
<sequence>MAYSDIQQAADAISQSGTEPTVDKVREYLGTGSKSTIAPLLKRWRQQREESTASDGLPVELVQALKSVHAHTQGLADKKVAQIEADTQQQLTAMQQQLAQVVALQQQTETEKAHTDERVERLKTERKQVSQALEQKSLKLVKSDATLDEARQQLVECRATITELRQESRDIREHFEHYQQQIASDRQQERDQFQFSRQQLENRLMDLQQQLAAAQASHHQLITLNTNQAQQLEQQTQQADTLKQALNKEIQAHRETDIHLQHSRTGLAQLQQQYKDILESLDASRQQLTEQQNEQQRLNGLLESATQAVVNSNAEQERLAADNRQLAEAGAISLGRIRQLEIQLAGIEPK</sequence>
<feature type="region of interest" description="Disordered" evidence="2">
    <location>
        <begin position="1"/>
        <end position="22"/>
    </location>
</feature>
<feature type="domain" description="KfrA N-terminal DNA-binding" evidence="3">
    <location>
        <begin position="3"/>
        <end position="111"/>
    </location>
</feature>
<name>A0ABW8NI08_9GAMM</name>